<keyword evidence="3" id="KW-1185">Reference proteome</keyword>
<dbReference type="EMBL" id="KZ084128">
    <property type="protein sequence ID" value="OSC99330.1"/>
    <property type="molecule type" value="Genomic_DNA"/>
</dbReference>
<feature type="region of interest" description="Disordered" evidence="1">
    <location>
        <begin position="99"/>
        <end position="126"/>
    </location>
</feature>
<evidence type="ECO:0000313" key="2">
    <source>
        <dbReference type="EMBL" id="OSC99330.1"/>
    </source>
</evidence>
<gene>
    <name evidence="2" type="ORF">PYCCODRAFT_1460754</name>
</gene>
<evidence type="ECO:0000313" key="3">
    <source>
        <dbReference type="Proteomes" id="UP000193067"/>
    </source>
</evidence>
<proteinExistence type="predicted"/>
<protein>
    <submittedName>
        <fullName evidence="2">Uncharacterized protein</fullName>
    </submittedName>
</protein>
<dbReference type="Proteomes" id="UP000193067">
    <property type="component" value="Unassembled WGS sequence"/>
</dbReference>
<accession>A0A1Y2IGE4</accession>
<organism evidence="2 3">
    <name type="scientific">Trametes coccinea (strain BRFM310)</name>
    <name type="common">Pycnoporus coccineus</name>
    <dbReference type="NCBI Taxonomy" id="1353009"/>
    <lineage>
        <taxon>Eukaryota</taxon>
        <taxon>Fungi</taxon>
        <taxon>Dikarya</taxon>
        <taxon>Basidiomycota</taxon>
        <taxon>Agaricomycotina</taxon>
        <taxon>Agaricomycetes</taxon>
        <taxon>Polyporales</taxon>
        <taxon>Polyporaceae</taxon>
        <taxon>Trametes</taxon>
    </lineage>
</organism>
<reference evidence="2 3" key="1">
    <citation type="journal article" date="2015" name="Biotechnol. Biofuels">
        <title>Enhanced degradation of softwood versus hardwood by the white-rot fungus Pycnoporus coccineus.</title>
        <authorList>
            <person name="Couturier M."/>
            <person name="Navarro D."/>
            <person name="Chevret D."/>
            <person name="Henrissat B."/>
            <person name="Piumi F."/>
            <person name="Ruiz-Duenas F.J."/>
            <person name="Martinez A.T."/>
            <person name="Grigoriev I.V."/>
            <person name="Riley R."/>
            <person name="Lipzen A."/>
            <person name="Berrin J.G."/>
            <person name="Master E.R."/>
            <person name="Rosso M.N."/>
        </authorList>
    </citation>
    <scope>NUCLEOTIDE SEQUENCE [LARGE SCALE GENOMIC DNA]</scope>
    <source>
        <strain evidence="2 3">BRFM310</strain>
    </source>
</reference>
<sequence length="149" mass="16988">MSDHGKLMRLKVFGLDFQSLRDVMLWHIAKPGDVIDKPGRVHPRRKNAKKQQPQRKASMHTWWLISSDRTYVIACNPCRIWQSLRLGCILRVLSSPLEDGPGHPGRRMNNNSTTKAGLRSESPSKGLRHVHGLTGVHYLPLVVHDCRFP</sequence>
<dbReference type="AlphaFoldDB" id="A0A1Y2IGE4"/>
<evidence type="ECO:0000256" key="1">
    <source>
        <dbReference type="SAM" id="MobiDB-lite"/>
    </source>
</evidence>
<name>A0A1Y2IGE4_TRAC3</name>